<organism evidence="7 8">
    <name type="scientific">Trebonia kvetii</name>
    <dbReference type="NCBI Taxonomy" id="2480626"/>
    <lineage>
        <taxon>Bacteria</taxon>
        <taxon>Bacillati</taxon>
        <taxon>Actinomycetota</taxon>
        <taxon>Actinomycetes</taxon>
        <taxon>Streptosporangiales</taxon>
        <taxon>Treboniaceae</taxon>
        <taxon>Trebonia</taxon>
    </lineage>
</organism>
<accession>A0A6P2BUC8</accession>
<dbReference type="AlphaFoldDB" id="A0A6P2BUC8"/>
<dbReference type="FunFam" id="3.20.20.20:FF:000008">
    <property type="entry name" value="Dihydropteroate synthase"/>
    <property type="match status" value="1"/>
</dbReference>
<dbReference type="SUPFAM" id="SSF51717">
    <property type="entry name" value="Dihydropteroate synthetase-like"/>
    <property type="match status" value="1"/>
</dbReference>
<comment type="function">
    <text evidence="3">Has very low affinity for the DHPS substrate 6-hydroxymethyl-7,8-dihydropterin-pyrophosphate, but can bind the inhibitor dapsone. Seems to lack dihydropteroate synthase activity, and does probably not function in folate metabolism.</text>
</comment>
<evidence type="ECO:0000256" key="4">
    <source>
        <dbReference type="ARBA" id="ARBA00069866"/>
    </source>
</evidence>
<sequence length="304" mass="32310">MDVDAAADSACAPARTPGPLRLGTREFAPGQPLVMAIVNRTPDSFYRPGLTWDADAALDRVHAVVAEGADILDVGGVPAKPGPEVTVAEEIRRVVPFVERVRAAYPDLVISVDTWRAEPARAMCAAGANLVNDTWSAWDSGLAEAAAESGAGLVCSHVGTLTPRTRPHRPAYEDVIADVSARVLWLARRALDAGVDPDAIVIDPTHDFGKNTWQSLELSRRLGELTATGWPVLLSASHKDFIGETLDAPIDGRLAGTLAVTSVGAWLGARIFRAHDVRATRQALDMVASIKGDRPPARTLRGLA</sequence>
<proteinExistence type="inferred from homology"/>
<dbReference type="EMBL" id="RPFW01000005">
    <property type="protein sequence ID" value="TVZ02692.1"/>
    <property type="molecule type" value="Genomic_DNA"/>
</dbReference>
<keyword evidence="7" id="KW-0808">Transferase</keyword>
<feature type="domain" description="Pterin-binding" evidence="6">
    <location>
        <begin position="32"/>
        <end position="285"/>
    </location>
</feature>
<keyword evidence="8" id="KW-1185">Reference proteome</keyword>
<reference evidence="7 8" key="1">
    <citation type="submission" date="2018-11" db="EMBL/GenBank/DDBJ databases">
        <title>Trebonia kvetii gen.nov., sp.nov., a novel acidophilic actinobacterium, and proposal of the new actinobacterial family Treboniaceae fam. nov.</title>
        <authorList>
            <person name="Rapoport D."/>
            <person name="Sagova-Mareckova M."/>
            <person name="Sedlacek I."/>
            <person name="Provaznik J."/>
            <person name="Kralova S."/>
            <person name="Pavlinic D."/>
            <person name="Benes V."/>
            <person name="Kopecky J."/>
        </authorList>
    </citation>
    <scope>NUCLEOTIDE SEQUENCE [LARGE SCALE GENOMIC DNA]</scope>
    <source>
        <strain evidence="7 8">15Tr583</strain>
    </source>
</reference>
<dbReference type="GO" id="GO:0004156">
    <property type="term" value="F:dihydropteroate synthase activity"/>
    <property type="evidence" value="ECO:0007669"/>
    <property type="project" value="InterPro"/>
</dbReference>
<comment type="similarity">
    <text evidence="1">Belongs to the DHPS family.</text>
</comment>
<dbReference type="PROSITE" id="PS00793">
    <property type="entry name" value="DHPS_2"/>
    <property type="match status" value="1"/>
</dbReference>
<dbReference type="PANTHER" id="PTHR20941:SF8">
    <property type="entry name" value="INACTIVE DIHYDROPTEROATE SYNTHASE 2"/>
    <property type="match status" value="1"/>
</dbReference>
<dbReference type="RefSeq" id="WP_145857946.1">
    <property type="nucleotide sequence ID" value="NZ_RPFW01000005.1"/>
</dbReference>
<evidence type="ECO:0000313" key="8">
    <source>
        <dbReference type="Proteomes" id="UP000460272"/>
    </source>
</evidence>
<dbReference type="PANTHER" id="PTHR20941">
    <property type="entry name" value="FOLATE SYNTHESIS PROTEINS"/>
    <property type="match status" value="1"/>
</dbReference>
<name>A0A6P2BUC8_9ACTN</name>
<dbReference type="OrthoDB" id="9811744at2"/>
<protein>
    <recommendedName>
        <fullName evidence="4">Inactive dihydropteroate synthase 2</fullName>
    </recommendedName>
    <alternativeName>
        <fullName evidence="5">Dihydropteroate pyrophosphorylase 2</fullName>
    </alternativeName>
</protein>
<dbReference type="Pfam" id="PF00809">
    <property type="entry name" value="Pterin_bind"/>
    <property type="match status" value="1"/>
</dbReference>
<dbReference type="GO" id="GO:0009396">
    <property type="term" value="P:folic acid-containing compound biosynthetic process"/>
    <property type="evidence" value="ECO:0007669"/>
    <property type="project" value="InterPro"/>
</dbReference>
<evidence type="ECO:0000259" key="6">
    <source>
        <dbReference type="PROSITE" id="PS50972"/>
    </source>
</evidence>
<dbReference type="InterPro" id="IPR006390">
    <property type="entry name" value="DHP_synth_dom"/>
</dbReference>
<dbReference type="PROSITE" id="PS50972">
    <property type="entry name" value="PTERIN_BINDING"/>
    <property type="match status" value="1"/>
</dbReference>
<evidence type="ECO:0000313" key="7">
    <source>
        <dbReference type="EMBL" id="TVZ02692.1"/>
    </source>
</evidence>
<comment type="caution">
    <text evidence="7">The sequence shown here is derived from an EMBL/GenBank/DDBJ whole genome shotgun (WGS) entry which is preliminary data.</text>
</comment>
<dbReference type="InterPro" id="IPR045031">
    <property type="entry name" value="DHP_synth-like"/>
</dbReference>
<dbReference type="GO" id="GO:0005829">
    <property type="term" value="C:cytosol"/>
    <property type="evidence" value="ECO:0007669"/>
    <property type="project" value="TreeGrafter"/>
</dbReference>
<evidence type="ECO:0000256" key="3">
    <source>
        <dbReference type="ARBA" id="ARBA00058850"/>
    </source>
</evidence>
<dbReference type="InterPro" id="IPR011005">
    <property type="entry name" value="Dihydropteroate_synth-like_sf"/>
</dbReference>
<dbReference type="Gene3D" id="3.20.20.20">
    <property type="entry name" value="Dihydropteroate synthase-like"/>
    <property type="match status" value="1"/>
</dbReference>
<evidence type="ECO:0000256" key="5">
    <source>
        <dbReference type="ARBA" id="ARBA00083011"/>
    </source>
</evidence>
<dbReference type="NCBIfam" id="TIGR01496">
    <property type="entry name" value="DHPS"/>
    <property type="match status" value="1"/>
</dbReference>
<dbReference type="InterPro" id="IPR000489">
    <property type="entry name" value="Pterin-binding_dom"/>
</dbReference>
<evidence type="ECO:0000256" key="1">
    <source>
        <dbReference type="ARBA" id="ARBA00009503"/>
    </source>
</evidence>
<dbReference type="Proteomes" id="UP000460272">
    <property type="component" value="Unassembled WGS sequence"/>
</dbReference>
<gene>
    <name evidence="7" type="primary">folP</name>
    <name evidence="7" type="ORF">EAS64_28460</name>
</gene>
<evidence type="ECO:0000256" key="2">
    <source>
        <dbReference type="ARBA" id="ARBA00011738"/>
    </source>
</evidence>
<comment type="subunit">
    <text evidence="2">Homodimer.</text>
</comment>